<dbReference type="Proteomes" id="UP000281553">
    <property type="component" value="Unassembled WGS sequence"/>
</dbReference>
<name>A0A3P7NPT8_DIBLA</name>
<dbReference type="EMBL" id="UYRU01094529">
    <property type="protein sequence ID" value="VDN39083.1"/>
    <property type="molecule type" value="Genomic_DNA"/>
</dbReference>
<proteinExistence type="predicted"/>
<evidence type="ECO:0000313" key="1">
    <source>
        <dbReference type="EMBL" id="VDN39083.1"/>
    </source>
</evidence>
<organism evidence="1 2">
    <name type="scientific">Dibothriocephalus latus</name>
    <name type="common">Fish tapeworm</name>
    <name type="synonym">Diphyllobothrium latum</name>
    <dbReference type="NCBI Taxonomy" id="60516"/>
    <lineage>
        <taxon>Eukaryota</taxon>
        <taxon>Metazoa</taxon>
        <taxon>Spiralia</taxon>
        <taxon>Lophotrochozoa</taxon>
        <taxon>Platyhelminthes</taxon>
        <taxon>Cestoda</taxon>
        <taxon>Eucestoda</taxon>
        <taxon>Diphyllobothriidea</taxon>
        <taxon>Diphyllobothriidae</taxon>
        <taxon>Dibothriocephalus</taxon>
    </lineage>
</organism>
<protein>
    <submittedName>
        <fullName evidence="1">Uncharacterized protein</fullName>
    </submittedName>
</protein>
<gene>
    <name evidence="1" type="ORF">DILT_LOCUS17758</name>
</gene>
<sequence length="159" mass="18012">MRSVTCLSAGINLCKSQYLPKWVWRNQQHVFCYPTFTADGNIDETQAAQWLQPRPDIDFSAWSTAAELNELKADLCEVANYLVSPHQRTREFWFRLSRNVLYYHRSSNGSGVDLPADMSTFISILCDAFGPDPLLSLLEEYALSVLVPTSAQIDYLPTA</sequence>
<keyword evidence="2" id="KW-1185">Reference proteome</keyword>
<dbReference type="AlphaFoldDB" id="A0A3P7NPT8"/>
<evidence type="ECO:0000313" key="2">
    <source>
        <dbReference type="Proteomes" id="UP000281553"/>
    </source>
</evidence>
<accession>A0A3P7NPT8</accession>
<reference evidence="1 2" key="1">
    <citation type="submission" date="2018-11" db="EMBL/GenBank/DDBJ databases">
        <authorList>
            <consortium name="Pathogen Informatics"/>
        </authorList>
    </citation>
    <scope>NUCLEOTIDE SEQUENCE [LARGE SCALE GENOMIC DNA]</scope>
</reference>
<feature type="non-terminal residue" evidence="1">
    <location>
        <position position="159"/>
    </location>
</feature>